<dbReference type="EMBL" id="MNCJ02000324">
    <property type="protein sequence ID" value="KAF5789194.1"/>
    <property type="molecule type" value="Genomic_DNA"/>
</dbReference>
<dbReference type="Proteomes" id="UP000215914">
    <property type="component" value="Unassembled WGS sequence"/>
</dbReference>
<evidence type="ECO:0000313" key="3">
    <source>
        <dbReference type="Proteomes" id="UP000215914"/>
    </source>
</evidence>
<feature type="region of interest" description="Disordered" evidence="1">
    <location>
        <begin position="46"/>
        <end position="71"/>
    </location>
</feature>
<reference evidence="2" key="2">
    <citation type="submission" date="2020-06" db="EMBL/GenBank/DDBJ databases">
        <title>Helianthus annuus Genome sequencing and assembly Release 2.</title>
        <authorList>
            <person name="Gouzy J."/>
            <person name="Langlade N."/>
            <person name="Munos S."/>
        </authorList>
    </citation>
    <scope>NUCLEOTIDE SEQUENCE</scope>
    <source>
        <tissue evidence="2">Leaves</tissue>
    </source>
</reference>
<comment type="caution">
    <text evidence="2">The sequence shown here is derived from an EMBL/GenBank/DDBJ whole genome shotgun (WGS) entry which is preliminary data.</text>
</comment>
<dbReference type="AlphaFoldDB" id="A0A9K3I3P8"/>
<reference evidence="2" key="1">
    <citation type="journal article" date="2017" name="Nature">
        <title>The sunflower genome provides insights into oil metabolism, flowering and Asterid evolution.</title>
        <authorList>
            <person name="Badouin H."/>
            <person name="Gouzy J."/>
            <person name="Grassa C.J."/>
            <person name="Murat F."/>
            <person name="Staton S.E."/>
            <person name="Cottret L."/>
            <person name="Lelandais-Briere C."/>
            <person name="Owens G.L."/>
            <person name="Carrere S."/>
            <person name="Mayjonade B."/>
            <person name="Legrand L."/>
            <person name="Gill N."/>
            <person name="Kane N.C."/>
            <person name="Bowers J.E."/>
            <person name="Hubner S."/>
            <person name="Bellec A."/>
            <person name="Berard A."/>
            <person name="Berges H."/>
            <person name="Blanchet N."/>
            <person name="Boniface M.C."/>
            <person name="Brunel D."/>
            <person name="Catrice O."/>
            <person name="Chaidir N."/>
            <person name="Claudel C."/>
            <person name="Donnadieu C."/>
            <person name="Faraut T."/>
            <person name="Fievet G."/>
            <person name="Helmstetter N."/>
            <person name="King M."/>
            <person name="Knapp S.J."/>
            <person name="Lai Z."/>
            <person name="Le Paslier M.C."/>
            <person name="Lippi Y."/>
            <person name="Lorenzon L."/>
            <person name="Mandel J.R."/>
            <person name="Marage G."/>
            <person name="Marchand G."/>
            <person name="Marquand E."/>
            <person name="Bret-Mestries E."/>
            <person name="Morien E."/>
            <person name="Nambeesan S."/>
            <person name="Nguyen T."/>
            <person name="Pegot-Espagnet P."/>
            <person name="Pouilly N."/>
            <person name="Raftis F."/>
            <person name="Sallet E."/>
            <person name="Schiex T."/>
            <person name="Thomas J."/>
            <person name="Vandecasteele C."/>
            <person name="Vares D."/>
            <person name="Vear F."/>
            <person name="Vautrin S."/>
            <person name="Crespi M."/>
            <person name="Mangin B."/>
            <person name="Burke J.M."/>
            <person name="Salse J."/>
            <person name="Munos S."/>
            <person name="Vincourt P."/>
            <person name="Rieseberg L.H."/>
            <person name="Langlade N.B."/>
        </authorList>
    </citation>
    <scope>NUCLEOTIDE SEQUENCE</scope>
    <source>
        <tissue evidence="2">Leaves</tissue>
    </source>
</reference>
<sequence>MMEPPIEYYEIVEEENVESCGGGGGGRGFGPLVVEAEWPPGVEETEISTKPFKDYSRNENDEEIQAIENRT</sequence>
<organism evidence="2 3">
    <name type="scientific">Helianthus annuus</name>
    <name type="common">Common sunflower</name>
    <dbReference type="NCBI Taxonomy" id="4232"/>
    <lineage>
        <taxon>Eukaryota</taxon>
        <taxon>Viridiplantae</taxon>
        <taxon>Streptophyta</taxon>
        <taxon>Embryophyta</taxon>
        <taxon>Tracheophyta</taxon>
        <taxon>Spermatophyta</taxon>
        <taxon>Magnoliopsida</taxon>
        <taxon>eudicotyledons</taxon>
        <taxon>Gunneridae</taxon>
        <taxon>Pentapetalae</taxon>
        <taxon>asterids</taxon>
        <taxon>campanulids</taxon>
        <taxon>Asterales</taxon>
        <taxon>Asteraceae</taxon>
        <taxon>Asteroideae</taxon>
        <taxon>Heliantheae alliance</taxon>
        <taxon>Heliantheae</taxon>
        <taxon>Helianthus</taxon>
    </lineage>
</organism>
<proteinExistence type="predicted"/>
<name>A0A9K3I3P8_HELAN</name>
<accession>A0A9K3I3P8</accession>
<evidence type="ECO:0000256" key="1">
    <source>
        <dbReference type="SAM" id="MobiDB-lite"/>
    </source>
</evidence>
<dbReference type="Gramene" id="mRNA:HanXRQr2_Chr09g0368281">
    <property type="protein sequence ID" value="CDS:HanXRQr2_Chr09g0368281.1"/>
    <property type="gene ID" value="HanXRQr2_Chr09g0368281"/>
</dbReference>
<evidence type="ECO:0000313" key="2">
    <source>
        <dbReference type="EMBL" id="KAF5789194.1"/>
    </source>
</evidence>
<keyword evidence="3" id="KW-1185">Reference proteome</keyword>
<gene>
    <name evidence="2" type="ORF">HanXRQr2_Chr09g0368281</name>
</gene>
<protein>
    <submittedName>
        <fullName evidence="2">Uncharacterized protein</fullName>
    </submittedName>
</protein>